<proteinExistence type="inferred from homology"/>
<comment type="similarity">
    <text evidence="2">Belongs to the Refilin family.</text>
</comment>
<keyword evidence="5" id="KW-0206">Cytoskeleton</keyword>
<evidence type="ECO:0000313" key="7">
    <source>
        <dbReference type="EMBL" id="KAL0973145.1"/>
    </source>
</evidence>
<dbReference type="Pfam" id="PF15068">
    <property type="entry name" value="FAM101"/>
    <property type="match status" value="1"/>
</dbReference>
<evidence type="ECO:0000256" key="1">
    <source>
        <dbReference type="ARBA" id="ARBA00004245"/>
    </source>
</evidence>
<evidence type="ECO:0000256" key="5">
    <source>
        <dbReference type="ARBA" id="ARBA00023212"/>
    </source>
</evidence>
<dbReference type="EMBL" id="JAGEUA010000006">
    <property type="protein sequence ID" value="KAL0973145.1"/>
    <property type="molecule type" value="Genomic_DNA"/>
</dbReference>
<evidence type="ECO:0000313" key="8">
    <source>
        <dbReference type="Proteomes" id="UP001557470"/>
    </source>
</evidence>
<evidence type="ECO:0000256" key="3">
    <source>
        <dbReference type="ARBA" id="ARBA00011189"/>
    </source>
</evidence>
<evidence type="ECO:0000256" key="6">
    <source>
        <dbReference type="SAM" id="MobiDB-lite"/>
    </source>
</evidence>
<evidence type="ECO:0008006" key="9">
    <source>
        <dbReference type="Google" id="ProtNLM"/>
    </source>
</evidence>
<sequence length="219" mass="24230">MNLQLISGNSSGRFCKAMVGGLNLPNSCDDDPLNMSCKSERGLDSPDSGLPPSPSPSHWLLPGCGDKGAICAADDESRGSSLLPILSIGSAPQLHTLSYGEGIELEPLPPKEIRYISSVHYDSERHFIHNVDMQPRGLGLENCSQTVLTVPHSTWRHYKTQLDFQPRQRASRFQSTTIIYSKHAQTIYTTELSYDSHRQARRFMSSLELEAADPSRSTQ</sequence>
<dbReference type="InterPro" id="IPR028215">
    <property type="entry name" value="Refilin"/>
</dbReference>
<keyword evidence="4" id="KW-0963">Cytoplasm</keyword>
<dbReference type="Proteomes" id="UP001557470">
    <property type="component" value="Unassembled WGS sequence"/>
</dbReference>
<feature type="region of interest" description="Disordered" evidence="6">
    <location>
        <begin position="35"/>
        <end position="57"/>
    </location>
</feature>
<dbReference type="AlphaFoldDB" id="A0ABD0WIU8"/>
<dbReference type="PANTHER" id="PTHR31848:SF2">
    <property type="entry name" value="REFILIN-B"/>
    <property type="match status" value="1"/>
</dbReference>
<gene>
    <name evidence="7" type="ORF">UPYG_G00199570</name>
</gene>
<keyword evidence="8" id="KW-1185">Reference proteome</keyword>
<dbReference type="PANTHER" id="PTHR31848">
    <property type="match status" value="1"/>
</dbReference>
<evidence type="ECO:0000256" key="4">
    <source>
        <dbReference type="ARBA" id="ARBA00022490"/>
    </source>
</evidence>
<evidence type="ECO:0000256" key="2">
    <source>
        <dbReference type="ARBA" id="ARBA00009886"/>
    </source>
</evidence>
<organism evidence="7 8">
    <name type="scientific">Umbra pygmaea</name>
    <name type="common">Eastern mudminnow</name>
    <dbReference type="NCBI Taxonomy" id="75934"/>
    <lineage>
        <taxon>Eukaryota</taxon>
        <taxon>Metazoa</taxon>
        <taxon>Chordata</taxon>
        <taxon>Craniata</taxon>
        <taxon>Vertebrata</taxon>
        <taxon>Euteleostomi</taxon>
        <taxon>Actinopterygii</taxon>
        <taxon>Neopterygii</taxon>
        <taxon>Teleostei</taxon>
        <taxon>Protacanthopterygii</taxon>
        <taxon>Esociformes</taxon>
        <taxon>Umbridae</taxon>
        <taxon>Umbra</taxon>
    </lineage>
</organism>
<comment type="caution">
    <text evidence="7">The sequence shown here is derived from an EMBL/GenBank/DDBJ whole genome shotgun (WGS) entry which is preliminary data.</text>
</comment>
<dbReference type="GO" id="GO:0005856">
    <property type="term" value="C:cytoskeleton"/>
    <property type="evidence" value="ECO:0007669"/>
    <property type="project" value="UniProtKB-SubCell"/>
</dbReference>
<protein>
    <recommendedName>
        <fullName evidence="9">Refilin B</fullName>
    </recommendedName>
</protein>
<comment type="subunit">
    <text evidence="3">Interacts with FLNA and FLNB.</text>
</comment>
<name>A0ABD0WIU8_UMBPY</name>
<accession>A0ABD0WIU8</accession>
<comment type="subcellular location">
    <subcellularLocation>
        <location evidence="1">Cytoplasm</location>
        <location evidence="1">Cytoskeleton</location>
    </subcellularLocation>
</comment>
<reference evidence="7 8" key="1">
    <citation type="submission" date="2024-06" db="EMBL/GenBank/DDBJ databases">
        <authorList>
            <person name="Pan Q."/>
            <person name="Wen M."/>
            <person name="Jouanno E."/>
            <person name="Zahm M."/>
            <person name="Klopp C."/>
            <person name="Cabau C."/>
            <person name="Louis A."/>
            <person name="Berthelot C."/>
            <person name="Parey E."/>
            <person name="Roest Crollius H."/>
            <person name="Montfort J."/>
            <person name="Robinson-Rechavi M."/>
            <person name="Bouchez O."/>
            <person name="Lampietro C."/>
            <person name="Lopez Roques C."/>
            <person name="Donnadieu C."/>
            <person name="Postlethwait J."/>
            <person name="Bobe J."/>
            <person name="Verreycken H."/>
            <person name="Guiguen Y."/>
        </authorList>
    </citation>
    <scope>NUCLEOTIDE SEQUENCE [LARGE SCALE GENOMIC DNA]</scope>
    <source>
        <strain evidence="7">Up_M1</strain>
        <tissue evidence="7">Testis</tissue>
    </source>
</reference>